<protein>
    <submittedName>
        <fullName evidence="1">Uncharacterized protein</fullName>
    </submittedName>
</protein>
<sequence length="351" mass="39073">MLAHRLVVGSRRYFASATASTHVHAPLSPEIQALLETFRSNPTDATTKLLQEPADSLPEPAALEHVVTQLFRGKHTKEALDILQMSLDRSVGVDFSIAIRKSGALDRQDSKAVLAWLHENVDKIDTNQHVSMIRVMHLLAAAEAIPNGRLRYDLQTKILRFHTHPNDISAIDLIVEMCQRQPDAASHCIQWAIGAIYWRSNDDWPIRVAQIESIFATALARGVVLVSPMRFSMIFAKCRDHDLDPERLVHIFLAMVGQNLVVANESSCMAAIHACQNFHNYALALTLFTVKYLKDQLHQPMTSRLYNTGLYSAAKSGNVPIIDASLPSRVNDASSGWWCCGCCAGGHDLWF</sequence>
<evidence type="ECO:0000313" key="1">
    <source>
        <dbReference type="EMBL" id="RHY30281.1"/>
    </source>
</evidence>
<name>A0A3R6VBP8_9STRA</name>
<proteinExistence type="predicted"/>
<gene>
    <name evidence="1" type="ORF">DYB32_004447</name>
</gene>
<dbReference type="AlphaFoldDB" id="A0A3R6VBP8"/>
<reference evidence="1 2" key="1">
    <citation type="submission" date="2018-08" db="EMBL/GenBank/DDBJ databases">
        <title>Aphanomyces genome sequencing and annotation.</title>
        <authorList>
            <person name="Minardi D."/>
            <person name="Oidtmann B."/>
            <person name="Van Der Giezen M."/>
            <person name="Studholme D.J."/>
        </authorList>
    </citation>
    <scope>NUCLEOTIDE SEQUENCE [LARGE SCALE GENOMIC DNA]</scope>
    <source>
        <strain evidence="1 2">NJM0002</strain>
    </source>
</reference>
<evidence type="ECO:0000313" key="2">
    <source>
        <dbReference type="Proteomes" id="UP000285060"/>
    </source>
</evidence>
<dbReference type="VEuPathDB" id="FungiDB:H310_07718"/>
<dbReference type="Proteomes" id="UP000285060">
    <property type="component" value="Unassembled WGS sequence"/>
</dbReference>
<dbReference type="EMBL" id="QUSY01000335">
    <property type="protein sequence ID" value="RHY30281.1"/>
    <property type="molecule type" value="Genomic_DNA"/>
</dbReference>
<keyword evidence="2" id="KW-1185">Reference proteome</keyword>
<accession>A0A3R6VBP8</accession>
<organism evidence="1 2">
    <name type="scientific">Aphanomyces invadans</name>
    <dbReference type="NCBI Taxonomy" id="157072"/>
    <lineage>
        <taxon>Eukaryota</taxon>
        <taxon>Sar</taxon>
        <taxon>Stramenopiles</taxon>
        <taxon>Oomycota</taxon>
        <taxon>Saprolegniomycetes</taxon>
        <taxon>Saprolegniales</taxon>
        <taxon>Verrucalvaceae</taxon>
        <taxon>Aphanomyces</taxon>
    </lineage>
</organism>
<comment type="caution">
    <text evidence="1">The sequence shown here is derived from an EMBL/GenBank/DDBJ whole genome shotgun (WGS) entry which is preliminary data.</text>
</comment>